<comment type="caution">
    <text evidence="2">The sequence shown here is derived from an EMBL/GenBank/DDBJ whole genome shotgun (WGS) entry which is preliminary data.</text>
</comment>
<name>A0ABR6DVE8_9MICC</name>
<dbReference type="EMBL" id="JACJIO010000001">
    <property type="protein sequence ID" value="MBA9080263.1"/>
    <property type="molecule type" value="Genomic_DNA"/>
</dbReference>
<evidence type="ECO:0000313" key="3">
    <source>
        <dbReference type="Proteomes" id="UP000582085"/>
    </source>
</evidence>
<reference evidence="2 3" key="1">
    <citation type="submission" date="2020-08" db="EMBL/GenBank/DDBJ databases">
        <title>The Agave Microbiome: Exploring the role of microbial communities in plant adaptations to desert environments.</title>
        <authorList>
            <person name="Partida-Martinez L.P."/>
        </authorList>
    </citation>
    <scope>NUCLEOTIDE SEQUENCE [LARGE SCALE GENOMIC DNA]</scope>
    <source>
        <strain evidence="2 3">RAT4</strain>
    </source>
</reference>
<organism evidence="2 3">
    <name type="scientific">Micrococcus aloeverae</name>
    <dbReference type="NCBI Taxonomy" id="1391911"/>
    <lineage>
        <taxon>Bacteria</taxon>
        <taxon>Bacillati</taxon>
        <taxon>Actinomycetota</taxon>
        <taxon>Actinomycetes</taxon>
        <taxon>Micrococcales</taxon>
        <taxon>Micrococcaceae</taxon>
        <taxon>Micrococcus</taxon>
    </lineage>
</organism>
<sequence>MIPEPADQQGHRRRRGTRGGRPVGLDAAAYKGRNVIERQYAHLKQWRGLATRYDKYAIVYRAAVGLNAVIAWSKLLSDTP</sequence>
<proteinExistence type="predicted"/>
<evidence type="ECO:0000313" key="2">
    <source>
        <dbReference type="EMBL" id="MBA9080263.1"/>
    </source>
</evidence>
<evidence type="ECO:0000256" key="1">
    <source>
        <dbReference type="SAM" id="MobiDB-lite"/>
    </source>
</evidence>
<accession>A0ABR6DVE8</accession>
<feature type="region of interest" description="Disordered" evidence="1">
    <location>
        <begin position="1"/>
        <end position="23"/>
    </location>
</feature>
<keyword evidence="3" id="KW-1185">Reference proteome</keyword>
<gene>
    <name evidence="2" type="ORF">FHR79_000345</name>
</gene>
<dbReference type="Proteomes" id="UP000582085">
    <property type="component" value="Unassembled WGS sequence"/>
</dbReference>
<protein>
    <submittedName>
        <fullName evidence="2">Transposase</fullName>
    </submittedName>
</protein>